<protein>
    <submittedName>
        <fullName evidence="3">Unannotated protein</fullName>
    </submittedName>
</protein>
<dbReference type="EMBL" id="CAFBPN010000022">
    <property type="protein sequence ID" value="CAB5016381.1"/>
    <property type="molecule type" value="Genomic_DNA"/>
</dbReference>
<dbReference type="Gene3D" id="1.10.630.10">
    <property type="entry name" value="Cytochrome P450"/>
    <property type="match status" value="1"/>
</dbReference>
<proteinExistence type="inferred from homology"/>
<evidence type="ECO:0000313" key="4">
    <source>
        <dbReference type="EMBL" id="CAB5063685.1"/>
    </source>
</evidence>
<dbReference type="PANTHER" id="PTHR46696">
    <property type="entry name" value="P450, PUTATIVE (EUROFUNG)-RELATED"/>
    <property type="match status" value="1"/>
</dbReference>
<dbReference type="InterPro" id="IPR002397">
    <property type="entry name" value="Cyt_P450_B"/>
</dbReference>
<name>A0A6J7QGZ4_9ZZZZ</name>
<dbReference type="GO" id="GO:0005506">
    <property type="term" value="F:iron ion binding"/>
    <property type="evidence" value="ECO:0007669"/>
    <property type="project" value="InterPro"/>
</dbReference>
<feature type="region of interest" description="Disordered" evidence="2">
    <location>
        <begin position="1"/>
        <end position="23"/>
    </location>
</feature>
<dbReference type="InterPro" id="IPR036396">
    <property type="entry name" value="Cyt_P450_sf"/>
</dbReference>
<dbReference type="Pfam" id="PF00067">
    <property type="entry name" value="p450"/>
    <property type="match status" value="1"/>
</dbReference>
<dbReference type="EMBL" id="CAFBQU010000011">
    <property type="protein sequence ID" value="CAB5063685.1"/>
    <property type="molecule type" value="Genomic_DNA"/>
</dbReference>
<dbReference type="GO" id="GO:0020037">
    <property type="term" value="F:heme binding"/>
    <property type="evidence" value="ECO:0007669"/>
    <property type="project" value="InterPro"/>
</dbReference>
<dbReference type="GO" id="GO:0004497">
    <property type="term" value="F:monooxygenase activity"/>
    <property type="evidence" value="ECO:0007669"/>
    <property type="project" value="InterPro"/>
</dbReference>
<dbReference type="PANTHER" id="PTHR46696:SF1">
    <property type="entry name" value="CYTOCHROME P450 YJIB-RELATED"/>
    <property type="match status" value="1"/>
</dbReference>
<dbReference type="AlphaFoldDB" id="A0A6J7QGZ4"/>
<organism evidence="3">
    <name type="scientific">freshwater metagenome</name>
    <dbReference type="NCBI Taxonomy" id="449393"/>
    <lineage>
        <taxon>unclassified sequences</taxon>
        <taxon>metagenomes</taxon>
        <taxon>ecological metagenomes</taxon>
    </lineage>
</organism>
<evidence type="ECO:0000313" key="3">
    <source>
        <dbReference type="EMBL" id="CAB5016381.1"/>
    </source>
</evidence>
<sequence>MSADYGSPTVEHEAAAGDDEAGYRSYEVYQRERVGSPPPVKPGQLRTQDYLDDPYTLLASLRNYGPSFRDWQGNAFWITHYNDVTSVLVDSANFATRSKRWFYGLATFGRDLRNNVPFLTAQAAGIDKHAPVVASEIVEAFAKRGTADLATEFAAVFPLQLLGRTWGIPDADLPVFAERYLRMHRGFRWNTANQEAGKQAMLQLVSYFTPLLAARRADPQDDVLSTLATLEIDGPAIDAHDVVATLLEGDHETLHGALANMWFLLLTHPEQLNMVNNTRRLVKYAYLETLRHSTPVLSGERFAKREVERFGLLIPEGALVICSAAGANRDETIFADADQFIVGRKDLVQREPRGQYRADGLPAGITPALGTPSKFPALPVGRPRSLYAITRDVATIASHALLDATSNLKLAPGAQPVLKSRGYGELHTCWHLPVTFAAK</sequence>
<gene>
    <name evidence="3" type="ORF">UFOPK4098_00603</name>
    <name evidence="4" type="ORF">UFOPK4347_00627</name>
</gene>
<accession>A0A6J7QGZ4</accession>
<evidence type="ECO:0000256" key="1">
    <source>
        <dbReference type="ARBA" id="ARBA00010617"/>
    </source>
</evidence>
<dbReference type="PRINTS" id="PR00359">
    <property type="entry name" value="BP450"/>
</dbReference>
<reference evidence="3" key="1">
    <citation type="submission" date="2020-05" db="EMBL/GenBank/DDBJ databases">
        <authorList>
            <person name="Chiriac C."/>
            <person name="Salcher M."/>
            <person name="Ghai R."/>
            <person name="Kavagutti S V."/>
        </authorList>
    </citation>
    <scope>NUCLEOTIDE SEQUENCE</scope>
</reference>
<comment type="similarity">
    <text evidence="1">Belongs to the cytochrome P450 family.</text>
</comment>
<evidence type="ECO:0000256" key="2">
    <source>
        <dbReference type="SAM" id="MobiDB-lite"/>
    </source>
</evidence>
<dbReference type="SUPFAM" id="SSF48264">
    <property type="entry name" value="Cytochrome P450"/>
    <property type="match status" value="1"/>
</dbReference>
<dbReference type="InterPro" id="IPR001128">
    <property type="entry name" value="Cyt_P450"/>
</dbReference>
<dbReference type="GO" id="GO:0016705">
    <property type="term" value="F:oxidoreductase activity, acting on paired donors, with incorporation or reduction of molecular oxygen"/>
    <property type="evidence" value="ECO:0007669"/>
    <property type="project" value="InterPro"/>
</dbReference>